<feature type="compositionally biased region" description="Basic and acidic residues" evidence="1">
    <location>
        <begin position="73"/>
        <end position="85"/>
    </location>
</feature>
<dbReference type="EMBL" id="JAHUTI010024502">
    <property type="protein sequence ID" value="MED6240506.1"/>
    <property type="molecule type" value="Genomic_DNA"/>
</dbReference>
<protein>
    <submittedName>
        <fullName evidence="2">Uncharacterized protein</fullName>
    </submittedName>
</protein>
<feature type="compositionally biased region" description="Polar residues" evidence="1">
    <location>
        <begin position="62"/>
        <end position="71"/>
    </location>
</feature>
<evidence type="ECO:0000256" key="1">
    <source>
        <dbReference type="SAM" id="MobiDB-lite"/>
    </source>
</evidence>
<dbReference type="Proteomes" id="UP001345963">
    <property type="component" value="Unassembled WGS sequence"/>
</dbReference>
<name>A0ABU7AQJ1_9TELE</name>
<organism evidence="2 3">
    <name type="scientific">Ataeniobius toweri</name>
    <dbReference type="NCBI Taxonomy" id="208326"/>
    <lineage>
        <taxon>Eukaryota</taxon>
        <taxon>Metazoa</taxon>
        <taxon>Chordata</taxon>
        <taxon>Craniata</taxon>
        <taxon>Vertebrata</taxon>
        <taxon>Euteleostomi</taxon>
        <taxon>Actinopterygii</taxon>
        <taxon>Neopterygii</taxon>
        <taxon>Teleostei</taxon>
        <taxon>Neoteleostei</taxon>
        <taxon>Acanthomorphata</taxon>
        <taxon>Ovalentaria</taxon>
        <taxon>Atherinomorphae</taxon>
        <taxon>Cyprinodontiformes</taxon>
        <taxon>Goodeidae</taxon>
        <taxon>Ataeniobius</taxon>
    </lineage>
</organism>
<evidence type="ECO:0000313" key="2">
    <source>
        <dbReference type="EMBL" id="MED6240506.1"/>
    </source>
</evidence>
<accession>A0ABU7AQJ1</accession>
<feature type="region of interest" description="Disordered" evidence="1">
    <location>
        <begin position="28"/>
        <end position="104"/>
    </location>
</feature>
<keyword evidence="3" id="KW-1185">Reference proteome</keyword>
<gene>
    <name evidence="2" type="ORF">ATANTOWER_022233</name>
</gene>
<reference evidence="2 3" key="1">
    <citation type="submission" date="2021-07" db="EMBL/GenBank/DDBJ databases">
        <authorList>
            <person name="Palmer J.M."/>
        </authorList>
    </citation>
    <scope>NUCLEOTIDE SEQUENCE [LARGE SCALE GENOMIC DNA]</scope>
    <source>
        <strain evidence="2 3">AT_MEX2019</strain>
        <tissue evidence="2">Muscle</tissue>
    </source>
</reference>
<evidence type="ECO:0000313" key="3">
    <source>
        <dbReference type="Proteomes" id="UP001345963"/>
    </source>
</evidence>
<sequence length="104" mass="11498">MAVKEPSLPLLGLRLYLLLQDEEYEAPARHLHSASRPMKLKVASVPTKRSSSSKSTKRGKQLSRQASQANSRPGDDNEDKWHSPGEPDIEAQAPTFSQRHPPGS</sequence>
<comment type="caution">
    <text evidence="2">The sequence shown here is derived from an EMBL/GenBank/DDBJ whole genome shotgun (WGS) entry which is preliminary data.</text>
</comment>
<proteinExistence type="predicted"/>